<feature type="signal peptide" evidence="10">
    <location>
        <begin position="1"/>
        <end position="22"/>
    </location>
</feature>
<proteinExistence type="inferred from homology"/>
<feature type="transmembrane region" description="Helical" evidence="9">
    <location>
        <begin position="86"/>
        <end position="104"/>
    </location>
</feature>
<keyword evidence="9" id="KW-1278">Translocase</keyword>
<keyword evidence="9" id="KW-0520">NAD</keyword>
<comment type="subcellular location">
    <subcellularLocation>
        <location evidence="1">Membrane</location>
    </subcellularLocation>
    <subcellularLocation>
        <location evidence="9">Mitochondrion membrane</location>
        <topology evidence="9">Multi-pass membrane protein</topology>
    </subcellularLocation>
</comment>
<dbReference type="PANTHER" id="PTHR11058:SF9">
    <property type="entry name" value="NADH-UBIQUINONE OXIDOREDUCTASE CHAIN 3"/>
    <property type="match status" value="1"/>
</dbReference>
<evidence type="ECO:0000256" key="7">
    <source>
        <dbReference type="ARBA" id="ARBA00023136"/>
    </source>
</evidence>
<protein>
    <recommendedName>
        <fullName evidence="3 9">NADH-ubiquinone oxidoreductase chain 3</fullName>
        <ecNumber evidence="9">7.1.1.2</ecNumber>
    </recommendedName>
</protein>
<geneLocation type="mitochondrion" evidence="11"/>
<evidence type="ECO:0000256" key="10">
    <source>
        <dbReference type="SAM" id="SignalP"/>
    </source>
</evidence>
<evidence type="ECO:0000256" key="5">
    <source>
        <dbReference type="ARBA" id="ARBA00022692"/>
    </source>
</evidence>
<evidence type="ECO:0000256" key="6">
    <source>
        <dbReference type="ARBA" id="ARBA00022989"/>
    </source>
</evidence>
<keyword evidence="10" id="KW-0732">Signal</keyword>
<keyword evidence="9" id="KW-0679">Respiratory chain</keyword>
<comment type="similarity">
    <text evidence="2 9">Belongs to the complex I subunit 3 family.</text>
</comment>
<dbReference type="Pfam" id="PF00507">
    <property type="entry name" value="Oxidored_q4"/>
    <property type="match status" value="1"/>
</dbReference>
<dbReference type="InterPro" id="IPR000440">
    <property type="entry name" value="NADH_UbQ/plastoQ_OxRdtase_su3"/>
</dbReference>
<dbReference type="PANTHER" id="PTHR11058">
    <property type="entry name" value="NADH-UBIQUINONE OXIDOREDUCTASE CHAIN 3"/>
    <property type="match status" value="1"/>
</dbReference>
<keyword evidence="5 9" id="KW-0812">Transmembrane</keyword>
<evidence type="ECO:0000256" key="1">
    <source>
        <dbReference type="ARBA" id="ARBA00004370"/>
    </source>
</evidence>
<sequence>MKISILWVTALMLLTVFFIAFAMVKKEGNLTKNNNSQFECGFTIMNPSQLPFSFQFFLVALLFLIFDVEIALILSYPMEPKTTKNLIVISSFLAILAVGLIYEWQKSKIDWSK</sequence>
<keyword evidence="9" id="KW-0249">Electron transport</keyword>
<gene>
    <name evidence="11" type="primary">ND3</name>
    <name evidence="11" type="ORF">PLST15_MT-045</name>
</gene>
<dbReference type="GO" id="GO:0008137">
    <property type="term" value="F:NADH dehydrogenase (ubiquinone) activity"/>
    <property type="evidence" value="ECO:0007669"/>
    <property type="project" value="UniProtKB-UniRule"/>
</dbReference>
<keyword evidence="9 11" id="KW-0496">Mitochondrion</keyword>
<evidence type="ECO:0000256" key="3">
    <source>
        <dbReference type="ARBA" id="ARBA00021007"/>
    </source>
</evidence>
<keyword evidence="9" id="KW-0830">Ubiquinone</keyword>
<keyword evidence="7 9" id="KW-0472">Membrane</keyword>
<evidence type="ECO:0000256" key="9">
    <source>
        <dbReference type="RuleBase" id="RU003640"/>
    </source>
</evidence>
<dbReference type="InterPro" id="IPR038430">
    <property type="entry name" value="NDAH_ubi_oxred_su3_sf"/>
</dbReference>
<evidence type="ECO:0000256" key="4">
    <source>
        <dbReference type="ARBA" id="ARBA00022448"/>
    </source>
</evidence>
<keyword evidence="6 9" id="KW-1133">Transmembrane helix</keyword>
<organism evidence="11">
    <name type="scientific">Paraleius leontonychus</name>
    <dbReference type="NCBI Taxonomy" id="1807943"/>
    <lineage>
        <taxon>Eukaryota</taxon>
        <taxon>Metazoa</taxon>
        <taxon>Ecdysozoa</taxon>
        <taxon>Arthropoda</taxon>
        <taxon>Chelicerata</taxon>
        <taxon>Arachnida</taxon>
        <taxon>Acari</taxon>
        <taxon>Acariformes</taxon>
        <taxon>Sarcoptiformes</taxon>
        <taxon>Oribatida</taxon>
        <taxon>Brachypylina</taxon>
        <taxon>Oripodoidea</taxon>
        <taxon>Scheloribatidae</taxon>
        <taxon>Paraleius</taxon>
    </lineage>
</organism>
<dbReference type="GO" id="GO:0030964">
    <property type="term" value="C:NADH dehydrogenase complex"/>
    <property type="evidence" value="ECO:0007669"/>
    <property type="project" value="TreeGrafter"/>
</dbReference>
<feature type="transmembrane region" description="Helical" evidence="9">
    <location>
        <begin position="52"/>
        <end position="74"/>
    </location>
</feature>
<keyword evidence="4 9" id="KW-0813">Transport</keyword>
<comment type="function">
    <text evidence="9">Core subunit of the mitochondrial membrane respiratory chain NADH dehydrogenase (Complex I) which catalyzes electron transfer from NADH through the respiratory chain, using ubiquinone as an electron acceptor. Essential for the catalytic activity of complex I.</text>
</comment>
<dbReference type="Gene3D" id="1.20.58.1610">
    <property type="entry name" value="NADH:ubiquinone/plastoquinone oxidoreductase, chain 3"/>
    <property type="match status" value="1"/>
</dbReference>
<dbReference type="EMBL" id="LT984407">
    <property type="protein sequence ID" value="SPC34974.1"/>
    <property type="molecule type" value="Genomic_DNA"/>
</dbReference>
<dbReference type="EC" id="7.1.1.2" evidence="9"/>
<dbReference type="GO" id="GO:0031966">
    <property type="term" value="C:mitochondrial membrane"/>
    <property type="evidence" value="ECO:0007669"/>
    <property type="project" value="UniProtKB-SubCell"/>
</dbReference>
<accession>A0A330JG63</accession>
<reference evidence="11" key="1">
    <citation type="submission" date="2018-06" db="EMBL/GenBank/DDBJ databases">
        <authorList>
            <person name="Zhirakovskaya E."/>
        </authorList>
    </citation>
    <scope>NUCLEOTIDE SEQUENCE</scope>
</reference>
<comment type="catalytic activity">
    <reaction evidence="8 9">
        <text>a ubiquinone + NADH + 5 H(+)(in) = a ubiquinol + NAD(+) + 4 H(+)(out)</text>
        <dbReference type="Rhea" id="RHEA:29091"/>
        <dbReference type="Rhea" id="RHEA-COMP:9565"/>
        <dbReference type="Rhea" id="RHEA-COMP:9566"/>
        <dbReference type="ChEBI" id="CHEBI:15378"/>
        <dbReference type="ChEBI" id="CHEBI:16389"/>
        <dbReference type="ChEBI" id="CHEBI:17976"/>
        <dbReference type="ChEBI" id="CHEBI:57540"/>
        <dbReference type="ChEBI" id="CHEBI:57945"/>
        <dbReference type="EC" id="7.1.1.2"/>
    </reaction>
</comment>
<name>A0A330JG63_9ACAR</name>
<evidence type="ECO:0000256" key="2">
    <source>
        <dbReference type="ARBA" id="ARBA00008472"/>
    </source>
</evidence>
<feature type="chain" id="PRO_5016335695" description="NADH-ubiquinone oxidoreductase chain 3" evidence="10">
    <location>
        <begin position="23"/>
        <end position="113"/>
    </location>
</feature>
<dbReference type="AlphaFoldDB" id="A0A330JG63"/>
<evidence type="ECO:0000313" key="11">
    <source>
        <dbReference type="EMBL" id="SPC34974.1"/>
    </source>
</evidence>
<evidence type="ECO:0000256" key="8">
    <source>
        <dbReference type="ARBA" id="ARBA00049551"/>
    </source>
</evidence>